<dbReference type="Proteomes" id="UP000830671">
    <property type="component" value="Chromosome 7"/>
</dbReference>
<feature type="compositionally biased region" description="Basic and acidic residues" evidence="7">
    <location>
        <begin position="98"/>
        <end position="116"/>
    </location>
</feature>
<dbReference type="KEGG" id="clup:CLUP02_14445"/>
<feature type="region of interest" description="Disordered" evidence="7">
    <location>
        <begin position="1"/>
        <end position="125"/>
    </location>
</feature>
<evidence type="ECO:0000256" key="8">
    <source>
        <dbReference type="SAM" id="Phobius"/>
    </source>
</evidence>
<keyword evidence="11" id="KW-1185">Reference proteome</keyword>
<evidence type="ECO:0000256" key="1">
    <source>
        <dbReference type="ARBA" id="ARBA00004141"/>
    </source>
</evidence>
<feature type="transmembrane region" description="Helical" evidence="8">
    <location>
        <begin position="272"/>
        <end position="292"/>
    </location>
</feature>
<evidence type="ECO:0000256" key="5">
    <source>
        <dbReference type="ARBA" id="ARBA00023136"/>
    </source>
</evidence>
<feature type="transmembrane region" description="Helical" evidence="8">
    <location>
        <begin position="418"/>
        <end position="436"/>
    </location>
</feature>
<dbReference type="Pfam" id="PF07690">
    <property type="entry name" value="MFS_1"/>
    <property type="match status" value="1"/>
</dbReference>
<organism evidence="10 11">
    <name type="scientific">Colletotrichum lupini</name>
    <dbReference type="NCBI Taxonomy" id="145971"/>
    <lineage>
        <taxon>Eukaryota</taxon>
        <taxon>Fungi</taxon>
        <taxon>Dikarya</taxon>
        <taxon>Ascomycota</taxon>
        <taxon>Pezizomycotina</taxon>
        <taxon>Sordariomycetes</taxon>
        <taxon>Hypocreomycetidae</taxon>
        <taxon>Glomerellales</taxon>
        <taxon>Glomerellaceae</taxon>
        <taxon>Colletotrichum</taxon>
        <taxon>Colletotrichum acutatum species complex</taxon>
    </lineage>
</organism>
<feature type="transmembrane region" description="Helical" evidence="8">
    <location>
        <begin position="240"/>
        <end position="260"/>
    </location>
</feature>
<evidence type="ECO:0000256" key="2">
    <source>
        <dbReference type="ARBA" id="ARBA00008335"/>
    </source>
</evidence>
<feature type="transmembrane region" description="Helical" evidence="8">
    <location>
        <begin position="374"/>
        <end position="398"/>
    </location>
</feature>
<keyword evidence="6" id="KW-0325">Glycoprotein</keyword>
<feature type="transmembrane region" description="Helical" evidence="8">
    <location>
        <begin position="469"/>
        <end position="488"/>
    </location>
</feature>
<evidence type="ECO:0000256" key="4">
    <source>
        <dbReference type="ARBA" id="ARBA00022989"/>
    </source>
</evidence>
<dbReference type="PANTHER" id="PTHR23502">
    <property type="entry name" value="MAJOR FACILITATOR SUPERFAMILY"/>
    <property type="match status" value="1"/>
</dbReference>
<feature type="transmembrane region" description="Helical" evidence="8">
    <location>
        <begin position="304"/>
        <end position="323"/>
    </location>
</feature>
<dbReference type="FunFam" id="1.20.1250.20:FF:000011">
    <property type="entry name" value="MFS multidrug transporter, putative"/>
    <property type="match status" value="1"/>
</dbReference>
<dbReference type="RefSeq" id="XP_049150519.1">
    <property type="nucleotide sequence ID" value="XM_049293373.1"/>
</dbReference>
<sequence length="597" mass="64705">MPSLCFLNFPPMTSPTKEPRHSAEEGATTSSISHDDKETRGLYRLEREPTREEKTAEALAEGHDADIPSSMGYVLDERGEEKRKQSLALARTRSRKSMGREDVEKGVGGTTEKDGDGGESSEDENIVWWDGPDDPANPYNWPSWLKVLNCSLISAMTFVTPLASSIFAPGVPDLMREFHNNSPYLAAFVVSVYVLGFAAGPLLCAPLSEIYGRTIVYHVCNLFFICFNVGAALAPTLNALIVFRLFAGVFGSAPITNGAGSISDMIRQEKRGAAMAAFSIGPLLGPIIGPVAGGFLADAAGWRWVFWLIVIVSGVLSIVMLIFSRETYAPIILDRKVKRLQKETGNPLLRSKLDIGLSSADYFKRGIIRPIKMIAFSPITQIFGLYIAVVYGYLYLMFTSITSVFMGTYGFSAGTSGLAFMGLGVGSMIGVVFFSLSSDKYVKRKAAEADAAADEAGTVREGMKPEYRLVALPAGAVFLPAGLFIYGWTAEYHIHWFVPILGTAIVGIGNLIIFMALQMYLVDAFTIYAASALAANAVVRSVAGATLPLAGLKMNQNLGVGWASSILGFIAAAMLPVPLLIMKYGEYLRKRFELKDL</sequence>
<protein>
    <recommendedName>
        <fullName evidence="9">Major facilitator superfamily (MFS) profile domain-containing protein</fullName>
    </recommendedName>
</protein>
<feature type="transmembrane region" description="Helical" evidence="8">
    <location>
        <begin position="559"/>
        <end position="581"/>
    </location>
</feature>
<evidence type="ECO:0000256" key="6">
    <source>
        <dbReference type="ARBA" id="ARBA00023180"/>
    </source>
</evidence>
<reference evidence="10" key="1">
    <citation type="journal article" date="2021" name="Mol. Plant Microbe Interact.">
        <title>Complete Genome Sequence of the Plant-Pathogenic Fungus Colletotrichum lupini.</title>
        <authorList>
            <person name="Baroncelli R."/>
            <person name="Pensec F."/>
            <person name="Da Lio D."/>
            <person name="Boufleur T."/>
            <person name="Vicente I."/>
            <person name="Sarrocco S."/>
            <person name="Picot A."/>
            <person name="Baraldi E."/>
            <person name="Sukno S."/>
            <person name="Thon M."/>
            <person name="Le Floch G."/>
        </authorList>
    </citation>
    <scope>NUCLEOTIDE SEQUENCE</scope>
    <source>
        <strain evidence="10">IMI 504893</strain>
    </source>
</reference>
<keyword evidence="5 8" id="KW-0472">Membrane</keyword>
<feature type="transmembrane region" description="Helical" evidence="8">
    <location>
        <begin position="183"/>
        <end position="203"/>
    </location>
</feature>
<dbReference type="AlphaFoldDB" id="A0A9Q8T499"/>
<evidence type="ECO:0000313" key="10">
    <source>
        <dbReference type="EMBL" id="UQC88918.1"/>
    </source>
</evidence>
<keyword evidence="4 8" id="KW-1133">Transmembrane helix</keyword>
<evidence type="ECO:0000256" key="3">
    <source>
        <dbReference type="ARBA" id="ARBA00022692"/>
    </source>
</evidence>
<comment type="subcellular location">
    <subcellularLocation>
        <location evidence="1">Membrane</location>
        <topology evidence="1">Multi-pass membrane protein</topology>
    </subcellularLocation>
</comment>
<dbReference type="CDD" id="cd17323">
    <property type="entry name" value="MFS_Tpo1_MDR_like"/>
    <property type="match status" value="1"/>
</dbReference>
<gene>
    <name evidence="10" type="ORF">CLUP02_14445</name>
</gene>
<evidence type="ECO:0000256" key="7">
    <source>
        <dbReference type="SAM" id="MobiDB-lite"/>
    </source>
</evidence>
<dbReference type="InterPro" id="IPR011701">
    <property type="entry name" value="MFS"/>
</dbReference>
<feature type="transmembrane region" description="Helical" evidence="8">
    <location>
        <begin position="520"/>
        <end position="539"/>
    </location>
</feature>
<dbReference type="GO" id="GO:0016020">
    <property type="term" value="C:membrane"/>
    <property type="evidence" value="ECO:0007669"/>
    <property type="project" value="UniProtKB-SubCell"/>
</dbReference>
<keyword evidence="3 8" id="KW-0812">Transmembrane</keyword>
<name>A0A9Q8T499_9PEZI</name>
<feature type="compositionally biased region" description="Basic and acidic residues" evidence="7">
    <location>
        <begin position="33"/>
        <end position="66"/>
    </location>
</feature>
<dbReference type="SUPFAM" id="SSF103473">
    <property type="entry name" value="MFS general substrate transporter"/>
    <property type="match status" value="1"/>
</dbReference>
<dbReference type="PROSITE" id="PS50850">
    <property type="entry name" value="MFS"/>
    <property type="match status" value="1"/>
</dbReference>
<feature type="domain" description="Major facilitator superfamily (MFS) profile" evidence="9">
    <location>
        <begin position="149"/>
        <end position="591"/>
    </location>
</feature>
<dbReference type="EMBL" id="CP019479">
    <property type="protein sequence ID" value="UQC88918.1"/>
    <property type="molecule type" value="Genomic_DNA"/>
</dbReference>
<dbReference type="Gene3D" id="1.20.1250.20">
    <property type="entry name" value="MFS general substrate transporter like domains"/>
    <property type="match status" value="1"/>
</dbReference>
<feature type="transmembrane region" description="Helical" evidence="8">
    <location>
        <begin position="494"/>
        <end position="513"/>
    </location>
</feature>
<dbReference type="PANTHER" id="PTHR23502:SF68">
    <property type="entry name" value="MULTIDRUG TRANSPORTER, PUTATIVE (AFU_ORTHOLOGUE AFUA_3G01120)-RELATED"/>
    <property type="match status" value="1"/>
</dbReference>
<dbReference type="GO" id="GO:0022857">
    <property type="term" value="F:transmembrane transporter activity"/>
    <property type="evidence" value="ECO:0007669"/>
    <property type="project" value="InterPro"/>
</dbReference>
<dbReference type="InterPro" id="IPR020846">
    <property type="entry name" value="MFS_dom"/>
</dbReference>
<evidence type="ECO:0000313" key="11">
    <source>
        <dbReference type="Proteomes" id="UP000830671"/>
    </source>
</evidence>
<accession>A0A9Q8T499</accession>
<dbReference type="GeneID" id="73348383"/>
<feature type="compositionally biased region" description="Basic and acidic residues" evidence="7">
    <location>
        <begin position="75"/>
        <end position="84"/>
    </location>
</feature>
<dbReference type="InterPro" id="IPR036259">
    <property type="entry name" value="MFS_trans_sf"/>
</dbReference>
<feature type="transmembrane region" description="Helical" evidence="8">
    <location>
        <begin position="215"/>
        <end position="234"/>
    </location>
</feature>
<evidence type="ECO:0000259" key="9">
    <source>
        <dbReference type="PROSITE" id="PS50850"/>
    </source>
</evidence>
<proteinExistence type="inferred from homology"/>
<comment type="similarity">
    <text evidence="2">Belongs to the major facilitator superfamily.</text>
</comment>